<protein>
    <submittedName>
        <fullName evidence="1">Uncharacterized protein</fullName>
    </submittedName>
</protein>
<proteinExistence type="predicted"/>
<dbReference type="AlphaFoldDB" id="A0A0A9BKJ7"/>
<organism evidence="1">
    <name type="scientific">Arundo donax</name>
    <name type="common">Giant reed</name>
    <name type="synonym">Donax arundinaceus</name>
    <dbReference type="NCBI Taxonomy" id="35708"/>
    <lineage>
        <taxon>Eukaryota</taxon>
        <taxon>Viridiplantae</taxon>
        <taxon>Streptophyta</taxon>
        <taxon>Embryophyta</taxon>
        <taxon>Tracheophyta</taxon>
        <taxon>Spermatophyta</taxon>
        <taxon>Magnoliopsida</taxon>
        <taxon>Liliopsida</taxon>
        <taxon>Poales</taxon>
        <taxon>Poaceae</taxon>
        <taxon>PACMAD clade</taxon>
        <taxon>Arundinoideae</taxon>
        <taxon>Arundineae</taxon>
        <taxon>Arundo</taxon>
    </lineage>
</organism>
<dbReference type="EMBL" id="GBRH01233406">
    <property type="protein sequence ID" value="JAD64489.1"/>
    <property type="molecule type" value="Transcribed_RNA"/>
</dbReference>
<sequence length="25" mass="3007">MCISFICQQKDYKEHIIHENTLEIA</sequence>
<evidence type="ECO:0000313" key="1">
    <source>
        <dbReference type="EMBL" id="JAD64489.1"/>
    </source>
</evidence>
<accession>A0A0A9BKJ7</accession>
<name>A0A0A9BKJ7_ARUDO</name>
<reference evidence="1" key="1">
    <citation type="submission" date="2014-09" db="EMBL/GenBank/DDBJ databases">
        <authorList>
            <person name="Magalhaes I.L.F."/>
            <person name="Oliveira U."/>
            <person name="Santos F.R."/>
            <person name="Vidigal T.H.D.A."/>
            <person name="Brescovit A.D."/>
            <person name="Santos A.J."/>
        </authorList>
    </citation>
    <scope>NUCLEOTIDE SEQUENCE</scope>
    <source>
        <tissue evidence="1">Shoot tissue taken approximately 20 cm above the soil surface</tissue>
    </source>
</reference>
<reference evidence="1" key="2">
    <citation type="journal article" date="2015" name="Data Brief">
        <title>Shoot transcriptome of the giant reed, Arundo donax.</title>
        <authorList>
            <person name="Barrero R.A."/>
            <person name="Guerrero F.D."/>
            <person name="Moolhuijzen P."/>
            <person name="Goolsby J.A."/>
            <person name="Tidwell J."/>
            <person name="Bellgard S.E."/>
            <person name="Bellgard M.I."/>
        </authorList>
    </citation>
    <scope>NUCLEOTIDE SEQUENCE</scope>
    <source>
        <tissue evidence="1">Shoot tissue taken approximately 20 cm above the soil surface</tissue>
    </source>
</reference>